<sequence>MLVQIAWVAFWYHVGYIVTFLVKHISIKTNDRFYMVCMPLFAKFAAAISAATTELHAQFCTLFFRQCHISFPYTD</sequence>
<gene>
    <name evidence="1" type="ORF">SAMEA3710514_05113</name>
</gene>
<organism evidence="1 2">
    <name type="scientific">Shigella flexneri</name>
    <dbReference type="NCBI Taxonomy" id="623"/>
    <lineage>
        <taxon>Bacteria</taxon>
        <taxon>Pseudomonadati</taxon>
        <taxon>Pseudomonadota</taxon>
        <taxon>Gammaproteobacteria</taxon>
        <taxon>Enterobacterales</taxon>
        <taxon>Enterobacteriaceae</taxon>
        <taxon>Shigella</taxon>
    </lineage>
</organism>
<accession>A0A2Y4Z0M1</accession>
<evidence type="ECO:0000313" key="1">
    <source>
        <dbReference type="EMBL" id="SVH92191.1"/>
    </source>
</evidence>
<name>A0A2Y4Z0M1_SHIFL</name>
<dbReference type="AlphaFoldDB" id="A0A2Y4Z0M1"/>
<protein>
    <submittedName>
        <fullName evidence="1">Uncharacterized protein</fullName>
    </submittedName>
</protein>
<dbReference type="Proteomes" id="UP000260191">
    <property type="component" value="Unassembled WGS sequence"/>
</dbReference>
<proteinExistence type="predicted"/>
<dbReference type="EMBL" id="UIPR01000183">
    <property type="protein sequence ID" value="SVH92191.1"/>
    <property type="molecule type" value="Genomic_DNA"/>
</dbReference>
<evidence type="ECO:0000313" key="2">
    <source>
        <dbReference type="Proteomes" id="UP000260191"/>
    </source>
</evidence>
<reference evidence="1 2" key="1">
    <citation type="submission" date="2018-06" db="EMBL/GenBank/DDBJ databases">
        <authorList>
            <consortium name="Pathogen Informatics"/>
            <person name="Doyle S."/>
        </authorList>
    </citation>
    <scope>NUCLEOTIDE SEQUENCE [LARGE SCALE GENOMIC DNA]</scope>
    <source>
        <strain evidence="1 2">4028STDY6275000</strain>
    </source>
</reference>